<keyword evidence="3" id="KW-1185">Reference proteome</keyword>
<dbReference type="EMBL" id="JAMXLR010000015">
    <property type="protein sequence ID" value="MCO6042937.1"/>
    <property type="molecule type" value="Genomic_DNA"/>
</dbReference>
<organism evidence="2 3">
    <name type="scientific">Aeoliella straminimaris</name>
    <dbReference type="NCBI Taxonomy" id="2954799"/>
    <lineage>
        <taxon>Bacteria</taxon>
        <taxon>Pseudomonadati</taxon>
        <taxon>Planctomycetota</taxon>
        <taxon>Planctomycetia</taxon>
        <taxon>Pirellulales</taxon>
        <taxon>Lacipirellulaceae</taxon>
        <taxon>Aeoliella</taxon>
    </lineage>
</organism>
<dbReference type="RefSeq" id="WP_252851037.1">
    <property type="nucleotide sequence ID" value="NZ_JAMXLR010000015.1"/>
</dbReference>
<evidence type="ECO:0000256" key="1">
    <source>
        <dbReference type="SAM" id="Phobius"/>
    </source>
</evidence>
<keyword evidence="1" id="KW-0472">Membrane</keyword>
<reference evidence="2" key="1">
    <citation type="submission" date="2022-06" db="EMBL/GenBank/DDBJ databases">
        <title>Aeoliella straminimaris, a novel planctomycete from sediments.</title>
        <authorList>
            <person name="Vitorino I.R."/>
            <person name="Lage O.M."/>
        </authorList>
    </citation>
    <scope>NUCLEOTIDE SEQUENCE</scope>
    <source>
        <strain evidence="2">ICT_H6.2</strain>
    </source>
</reference>
<gene>
    <name evidence="2" type="ORF">NG895_03355</name>
</gene>
<dbReference type="Proteomes" id="UP001155241">
    <property type="component" value="Unassembled WGS sequence"/>
</dbReference>
<proteinExistence type="predicted"/>
<evidence type="ECO:0000313" key="3">
    <source>
        <dbReference type="Proteomes" id="UP001155241"/>
    </source>
</evidence>
<accession>A0A9X2F7C5</accession>
<protein>
    <submittedName>
        <fullName evidence="2">Uncharacterized protein</fullName>
    </submittedName>
</protein>
<feature type="transmembrane region" description="Helical" evidence="1">
    <location>
        <begin position="12"/>
        <end position="31"/>
    </location>
</feature>
<keyword evidence="1" id="KW-1133">Transmembrane helix</keyword>
<feature type="transmembrane region" description="Helical" evidence="1">
    <location>
        <begin position="51"/>
        <end position="71"/>
    </location>
</feature>
<sequence length="80" mass="8845">MAWLFERTVETAAWIALVVTWVSIGMAIYYFCRWCGTLQADEADWYLLRDAAKSAGAAVGFALALGGLACVDRFLFDADE</sequence>
<comment type="caution">
    <text evidence="2">The sequence shown here is derived from an EMBL/GenBank/DDBJ whole genome shotgun (WGS) entry which is preliminary data.</text>
</comment>
<keyword evidence="1" id="KW-0812">Transmembrane</keyword>
<name>A0A9X2F7C5_9BACT</name>
<dbReference type="AlphaFoldDB" id="A0A9X2F7C5"/>
<evidence type="ECO:0000313" key="2">
    <source>
        <dbReference type="EMBL" id="MCO6042937.1"/>
    </source>
</evidence>